<dbReference type="PROSITE" id="PS50088">
    <property type="entry name" value="ANK_REPEAT"/>
    <property type="match status" value="1"/>
</dbReference>
<dbReference type="GO" id="GO:0005737">
    <property type="term" value="C:cytoplasm"/>
    <property type="evidence" value="ECO:0007669"/>
    <property type="project" value="TreeGrafter"/>
</dbReference>
<evidence type="ECO:0000313" key="4">
    <source>
        <dbReference type="EnsemblMetazoa" id="G18575.2:cds"/>
    </source>
</evidence>
<dbReference type="SUPFAM" id="SSF140860">
    <property type="entry name" value="Pseudo ankyrin repeat-like"/>
    <property type="match status" value="1"/>
</dbReference>
<dbReference type="Pfam" id="PF12796">
    <property type="entry name" value="Ank_2"/>
    <property type="match status" value="1"/>
</dbReference>
<dbReference type="EnsemblMetazoa" id="G18575.1">
    <property type="protein sequence ID" value="G18575.1:cds"/>
    <property type="gene ID" value="G18575"/>
</dbReference>
<keyword evidence="1" id="KW-0677">Repeat</keyword>
<accession>A0A8W8JHN5</accession>
<keyword evidence="2 3" id="KW-0040">ANK repeat</keyword>
<feature type="repeat" description="ANK" evidence="3">
    <location>
        <begin position="98"/>
        <end position="130"/>
    </location>
</feature>
<dbReference type="InterPro" id="IPR002110">
    <property type="entry name" value="Ankyrin_rpt"/>
</dbReference>
<dbReference type="InterPro" id="IPR036770">
    <property type="entry name" value="Ankyrin_rpt-contain_sf"/>
</dbReference>
<dbReference type="AlphaFoldDB" id="A0A8W8JHN5"/>
<name>A0A8W8JHN5_MAGGI</name>
<sequence>SREEIVTWCTGEMSLDVRDFDAEFVNSRLFVAIKEKNHRHVLAYIKKGDNVNNRCKKSGMTYLHVVIKCANPISETKYVPIIYLFSNADIELNVADNSGTSPLQLAIKHNLLEIMEALIKCGTEYIVDPEETLFSGLRGPCVYELINKYKFFSPGYWNAVKEDKAFRVNVLVKSWCRINVSQNGITLIECAKKSFACDKIVKQLTNNEASIEFAHATMAGDKFRMKYLLDHYKIDMDITDCSHRDSYFEPYSPLSLYGAALKYGHKDILELLRTDNNSQANKVQSTVCSVS</sequence>
<proteinExistence type="predicted"/>
<evidence type="ECO:0000256" key="3">
    <source>
        <dbReference type="PROSITE-ProRule" id="PRU00023"/>
    </source>
</evidence>
<dbReference type="Proteomes" id="UP000005408">
    <property type="component" value="Unassembled WGS sequence"/>
</dbReference>
<dbReference type="SUPFAM" id="SSF48403">
    <property type="entry name" value="Ankyrin repeat"/>
    <property type="match status" value="1"/>
</dbReference>
<dbReference type="EnsemblMetazoa" id="G18575.4">
    <property type="protein sequence ID" value="G18575.4:cds"/>
    <property type="gene ID" value="G18575"/>
</dbReference>
<dbReference type="Gene3D" id="1.25.40.20">
    <property type="entry name" value="Ankyrin repeat-containing domain"/>
    <property type="match status" value="1"/>
</dbReference>
<protein>
    <submittedName>
        <fullName evidence="4">Uncharacterized protein</fullName>
    </submittedName>
</protein>
<dbReference type="EnsemblMetazoa" id="G18575.2">
    <property type="protein sequence ID" value="G18575.2:cds"/>
    <property type="gene ID" value="G18575"/>
</dbReference>
<reference evidence="4" key="1">
    <citation type="submission" date="2022-08" db="UniProtKB">
        <authorList>
            <consortium name="EnsemblMetazoa"/>
        </authorList>
    </citation>
    <scope>IDENTIFICATION</scope>
    <source>
        <strain evidence="4">05x7-T-G4-1.051#20</strain>
    </source>
</reference>
<dbReference type="PANTHER" id="PTHR24198">
    <property type="entry name" value="ANKYRIN REPEAT AND PROTEIN KINASE DOMAIN-CONTAINING PROTEIN"/>
    <property type="match status" value="1"/>
</dbReference>
<evidence type="ECO:0000256" key="1">
    <source>
        <dbReference type="ARBA" id="ARBA00022737"/>
    </source>
</evidence>
<dbReference type="EnsemblMetazoa" id="G18575.3">
    <property type="protein sequence ID" value="G18575.3:cds"/>
    <property type="gene ID" value="G18575"/>
</dbReference>
<dbReference type="PANTHER" id="PTHR24198:SF165">
    <property type="entry name" value="ANKYRIN REPEAT-CONTAINING PROTEIN-RELATED"/>
    <property type="match status" value="1"/>
</dbReference>
<keyword evidence="5" id="KW-1185">Reference proteome</keyword>
<dbReference type="PROSITE" id="PS50297">
    <property type="entry name" value="ANK_REP_REGION"/>
    <property type="match status" value="1"/>
</dbReference>
<evidence type="ECO:0000313" key="5">
    <source>
        <dbReference type="Proteomes" id="UP000005408"/>
    </source>
</evidence>
<organism evidence="4 5">
    <name type="scientific">Magallana gigas</name>
    <name type="common">Pacific oyster</name>
    <name type="synonym">Crassostrea gigas</name>
    <dbReference type="NCBI Taxonomy" id="29159"/>
    <lineage>
        <taxon>Eukaryota</taxon>
        <taxon>Metazoa</taxon>
        <taxon>Spiralia</taxon>
        <taxon>Lophotrochozoa</taxon>
        <taxon>Mollusca</taxon>
        <taxon>Bivalvia</taxon>
        <taxon>Autobranchia</taxon>
        <taxon>Pteriomorphia</taxon>
        <taxon>Ostreida</taxon>
        <taxon>Ostreoidea</taxon>
        <taxon>Ostreidae</taxon>
        <taxon>Magallana</taxon>
    </lineage>
</organism>
<evidence type="ECO:0000256" key="2">
    <source>
        <dbReference type="ARBA" id="ARBA00023043"/>
    </source>
</evidence>